<dbReference type="EMBL" id="JAFIMR010000024">
    <property type="protein sequence ID" value="KAI1864151.1"/>
    <property type="molecule type" value="Genomic_DNA"/>
</dbReference>
<feature type="signal peptide" evidence="1">
    <location>
        <begin position="1"/>
        <end position="20"/>
    </location>
</feature>
<sequence>MKIFLVAALLVGLAVFLAEACPIAALSNTRDSWMVKYCDSTGLKGKSNAVPIGFYDGIASMKVSDQVKCTAYTDADCSGSGHNYQTGTFPNVGKVQSFRCSRQ</sequence>
<organism evidence="2 3">
    <name type="scientific">Neoarthrinium moseri</name>
    <dbReference type="NCBI Taxonomy" id="1658444"/>
    <lineage>
        <taxon>Eukaryota</taxon>
        <taxon>Fungi</taxon>
        <taxon>Dikarya</taxon>
        <taxon>Ascomycota</taxon>
        <taxon>Pezizomycotina</taxon>
        <taxon>Sordariomycetes</taxon>
        <taxon>Xylariomycetidae</taxon>
        <taxon>Amphisphaeriales</taxon>
        <taxon>Apiosporaceae</taxon>
        <taxon>Neoarthrinium</taxon>
    </lineage>
</organism>
<comment type="caution">
    <text evidence="2">The sequence shown here is derived from an EMBL/GenBank/DDBJ whole genome shotgun (WGS) entry which is preliminary data.</text>
</comment>
<keyword evidence="1" id="KW-0732">Signal</keyword>
<evidence type="ECO:0000313" key="3">
    <source>
        <dbReference type="Proteomes" id="UP000829685"/>
    </source>
</evidence>
<proteinExistence type="predicted"/>
<feature type="chain" id="PRO_5040369120" evidence="1">
    <location>
        <begin position="21"/>
        <end position="103"/>
    </location>
</feature>
<evidence type="ECO:0000313" key="2">
    <source>
        <dbReference type="EMBL" id="KAI1864151.1"/>
    </source>
</evidence>
<accession>A0A9Q0AMC1</accession>
<gene>
    <name evidence="2" type="ORF">JX265_008522</name>
</gene>
<dbReference type="Proteomes" id="UP000829685">
    <property type="component" value="Unassembled WGS sequence"/>
</dbReference>
<protein>
    <submittedName>
        <fullName evidence="2">Uncharacterized protein</fullName>
    </submittedName>
</protein>
<keyword evidence="3" id="KW-1185">Reference proteome</keyword>
<name>A0A9Q0AMC1_9PEZI</name>
<evidence type="ECO:0000256" key="1">
    <source>
        <dbReference type="SAM" id="SignalP"/>
    </source>
</evidence>
<reference evidence="2" key="1">
    <citation type="submission" date="2021-03" db="EMBL/GenBank/DDBJ databases">
        <title>Revisited historic fungal species revealed as producer of novel bioactive compounds through whole genome sequencing and comparative genomics.</title>
        <authorList>
            <person name="Vignolle G.A."/>
            <person name="Hochenegger N."/>
            <person name="Mach R.L."/>
            <person name="Mach-Aigner A.R."/>
            <person name="Javad Rahimi M."/>
            <person name="Salim K.A."/>
            <person name="Chan C.M."/>
            <person name="Lim L.B.L."/>
            <person name="Cai F."/>
            <person name="Druzhinina I.S."/>
            <person name="U'Ren J.M."/>
            <person name="Derntl C."/>
        </authorList>
    </citation>
    <scope>NUCLEOTIDE SEQUENCE</scope>
    <source>
        <strain evidence="2">TUCIM 5799</strain>
    </source>
</reference>
<dbReference type="AlphaFoldDB" id="A0A9Q0AMC1"/>